<dbReference type="InterPro" id="IPR016181">
    <property type="entry name" value="Acyl_CoA_acyltransferase"/>
</dbReference>
<name>A0A804J599_MUSAM</name>
<organism evidence="3 4">
    <name type="scientific">Musa acuminata subsp. malaccensis</name>
    <name type="common">Wild banana</name>
    <name type="synonym">Musa malaccensis</name>
    <dbReference type="NCBI Taxonomy" id="214687"/>
    <lineage>
        <taxon>Eukaryota</taxon>
        <taxon>Viridiplantae</taxon>
        <taxon>Streptophyta</taxon>
        <taxon>Embryophyta</taxon>
        <taxon>Tracheophyta</taxon>
        <taxon>Spermatophyta</taxon>
        <taxon>Magnoliopsida</taxon>
        <taxon>Liliopsida</taxon>
        <taxon>Zingiberales</taxon>
        <taxon>Musaceae</taxon>
        <taxon>Musa</taxon>
    </lineage>
</organism>
<dbReference type="InterPro" id="IPR000182">
    <property type="entry name" value="GNAT_dom"/>
</dbReference>
<keyword evidence="4" id="KW-1185">Reference proteome</keyword>
<gene>
    <name evidence="2" type="ORF">GSMUA_269030.1</name>
</gene>
<reference evidence="2" key="1">
    <citation type="submission" date="2021-03" db="EMBL/GenBank/DDBJ databases">
        <authorList>
            <consortium name="Genoscope - CEA"/>
            <person name="William W."/>
        </authorList>
    </citation>
    <scope>NUCLEOTIDE SEQUENCE</scope>
    <source>
        <strain evidence="2">Doubled-haploid Pahang</strain>
    </source>
</reference>
<sequence>MALTPSLSCSSSPSLRFSFPSSPLRQKTLPLFLPGVRNSNGCGTGGLFQCSTGTFRAGQAVELFPSLWPEVTVRDVQLEDYWEVADTHCSCFFPNHKFPINFMLRINRFVGLFSRSSVPPGSMKTCLVAVFDSPVNDNIYVECEDLKTGGFEGKFGRGSVAGILTVDTVADFLPRKGPLRQRRTGVAYISNVAVRKAERRKGIAKMLIAKAEARARSWGCRSMALHCDANNLSAIRLYKGQGYKCIKVPENANWPEPRTSSSTYLTFMMKLLKPNSTP</sequence>
<evidence type="ECO:0000259" key="1">
    <source>
        <dbReference type="PROSITE" id="PS51186"/>
    </source>
</evidence>
<dbReference type="OMA" id="GVAETHC"/>
<dbReference type="FunCoup" id="A0A804J599">
    <property type="interactions" value="906"/>
</dbReference>
<dbReference type="OrthoDB" id="249099at2759"/>
<dbReference type="GO" id="GO:0016747">
    <property type="term" value="F:acyltransferase activity, transferring groups other than amino-acyl groups"/>
    <property type="evidence" value="ECO:0007669"/>
    <property type="project" value="InterPro"/>
</dbReference>
<dbReference type="Gene3D" id="3.40.630.30">
    <property type="match status" value="1"/>
</dbReference>
<evidence type="ECO:0000313" key="2">
    <source>
        <dbReference type="EMBL" id="CAG1838726.1"/>
    </source>
</evidence>
<dbReference type="Proteomes" id="UP000012960">
    <property type="component" value="Unplaced"/>
</dbReference>
<dbReference type="AlphaFoldDB" id="A0A804J599"/>
<dbReference type="Gramene" id="Ma05_t16800.1">
    <property type="protein sequence ID" value="Ma05_p16800.1"/>
    <property type="gene ID" value="Ma05_g16800"/>
</dbReference>
<dbReference type="CDD" id="cd04301">
    <property type="entry name" value="NAT_SF"/>
    <property type="match status" value="1"/>
</dbReference>
<reference evidence="3" key="2">
    <citation type="submission" date="2021-05" db="UniProtKB">
        <authorList>
            <consortium name="EnsemblPlants"/>
        </authorList>
    </citation>
    <scope>IDENTIFICATION</scope>
    <source>
        <strain evidence="3">subsp. malaccensis</strain>
    </source>
</reference>
<dbReference type="InParanoid" id="A0A804J599"/>
<feature type="domain" description="N-acetyltransferase" evidence="1">
    <location>
        <begin position="123"/>
        <end position="274"/>
    </location>
</feature>
<dbReference type="PANTHER" id="PTHR47443:SF3">
    <property type="entry name" value="GCN5-RELATED N-ACETYLTRANSFERASE 4, CHLOROPLASTIC"/>
    <property type="match status" value="1"/>
</dbReference>
<evidence type="ECO:0000313" key="3">
    <source>
        <dbReference type="EnsemblPlants" id="Ma05_p16800.1"/>
    </source>
</evidence>
<proteinExistence type="predicted"/>
<dbReference type="EMBL" id="HG996470">
    <property type="protein sequence ID" value="CAG1838726.1"/>
    <property type="molecule type" value="Genomic_DNA"/>
</dbReference>
<dbReference type="EnsemblPlants" id="Ma05_t16800.1">
    <property type="protein sequence ID" value="Ma05_p16800.1"/>
    <property type="gene ID" value="Ma05_g16800"/>
</dbReference>
<dbReference type="PROSITE" id="PS51186">
    <property type="entry name" value="GNAT"/>
    <property type="match status" value="1"/>
</dbReference>
<dbReference type="PANTHER" id="PTHR47443">
    <property type="entry name" value="ACYL-COA N-ACYLTRANSFERASES (NAT) SUPERFAMILY PROTEIN"/>
    <property type="match status" value="1"/>
</dbReference>
<dbReference type="Pfam" id="PF00583">
    <property type="entry name" value="Acetyltransf_1"/>
    <property type="match status" value="1"/>
</dbReference>
<accession>A0A804J599</accession>
<protein>
    <submittedName>
        <fullName evidence="2">(wild Malaysian banana) hypothetical protein</fullName>
    </submittedName>
</protein>
<evidence type="ECO:0000313" key="4">
    <source>
        <dbReference type="Proteomes" id="UP000012960"/>
    </source>
</evidence>
<dbReference type="SUPFAM" id="SSF55729">
    <property type="entry name" value="Acyl-CoA N-acyltransferases (Nat)"/>
    <property type="match status" value="1"/>
</dbReference>